<keyword evidence="1" id="KW-0732">Signal</keyword>
<evidence type="ECO:0000313" key="2">
    <source>
        <dbReference type="EMBL" id="SDH88406.1"/>
    </source>
</evidence>
<organism evidence="2 3">
    <name type="scientific">Sinosporangium album</name>
    <dbReference type="NCBI Taxonomy" id="504805"/>
    <lineage>
        <taxon>Bacteria</taxon>
        <taxon>Bacillati</taxon>
        <taxon>Actinomycetota</taxon>
        <taxon>Actinomycetes</taxon>
        <taxon>Streptosporangiales</taxon>
        <taxon>Streptosporangiaceae</taxon>
        <taxon>Sinosporangium</taxon>
    </lineage>
</organism>
<sequence>MNSRLAIGALTAAVGGSLLLSSGVATASTSAPLGVKISHASPYAASGKGGGNVVVDFDIRATKGSKVSLQLRPENRSQRVKTVHAKLIREGDRWRYQARFDRSDYDGRWVAVADAYDRHGKKVTDTAGFYVKVKNVKIKDGKSRKSRTKLDGFRAHKSGYGKYRQISFSGNLRELEHGRWKGLGSEKVEIYFRDRDSRSWKRVTSVKSGGHGSFKAKVHGKRDGYYRAYFNGGRDYFDSVSHSSRVNTWR</sequence>
<gene>
    <name evidence="2" type="ORF">SAMN05421505_12550</name>
</gene>
<protein>
    <submittedName>
        <fullName evidence="2">Uncharacterized protein</fullName>
    </submittedName>
</protein>
<dbReference type="Proteomes" id="UP000198923">
    <property type="component" value="Unassembled WGS sequence"/>
</dbReference>
<reference evidence="2 3" key="1">
    <citation type="submission" date="2016-10" db="EMBL/GenBank/DDBJ databases">
        <authorList>
            <person name="de Groot N.N."/>
        </authorList>
    </citation>
    <scope>NUCLEOTIDE SEQUENCE [LARGE SCALE GENOMIC DNA]</scope>
    <source>
        <strain evidence="2 3">CPCC 201354</strain>
    </source>
</reference>
<feature type="chain" id="PRO_5011603344" evidence="1">
    <location>
        <begin position="28"/>
        <end position="250"/>
    </location>
</feature>
<dbReference type="RefSeq" id="WP_093173135.1">
    <property type="nucleotide sequence ID" value="NZ_FNCN01000025.1"/>
</dbReference>
<dbReference type="AlphaFoldDB" id="A0A1G8G2C9"/>
<proteinExistence type="predicted"/>
<evidence type="ECO:0000313" key="3">
    <source>
        <dbReference type="Proteomes" id="UP000198923"/>
    </source>
</evidence>
<feature type="signal peptide" evidence="1">
    <location>
        <begin position="1"/>
        <end position="27"/>
    </location>
</feature>
<dbReference type="OrthoDB" id="3447380at2"/>
<accession>A0A1G8G2C9</accession>
<name>A0A1G8G2C9_9ACTN</name>
<keyword evidence="3" id="KW-1185">Reference proteome</keyword>
<evidence type="ECO:0000256" key="1">
    <source>
        <dbReference type="SAM" id="SignalP"/>
    </source>
</evidence>
<dbReference type="EMBL" id="FNCN01000025">
    <property type="protein sequence ID" value="SDH88406.1"/>
    <property type="molecule type" value="Genomic_DNA"/>
</dbReference>
<dbReference type="STRING" id="504805.SAMN05421505_12550"/>